<name>A0A106QBC4_9BURK</name>
<accession>A0A106QBC4</accession>
<dbReference type="RefSeq" id="WP_060192121.1">
    <property type="nucleotide sequence ID" value="NZ_LPHD01000049.1"/>
</dbReference>
<organism evidence="1 2">
    <name type="scientific">Burkholderia ubonensis</name>
    <dbReference type="NCBI Taxonomy" id="101571"/>
    <lineage>
        <taxon>Bacteria</taxon>
        <taxon>Pseudomonadati</taxon>
        <taxon>Pseudomonadota</taxon>
        <taxon>Betaproteobacteria</taxon>
        <taxon>Burkholderiales</taxon>
        <taxon>Burkholderiaceae</taxon>
        <taxon>Burkholderia</taxon>
        <taxon>Burkholderia cepacia complex</taxon>
    </lineage>
</organism>
<protein>
    <recommendedName>
        <fullName evidence="3">Single-stranded DNA-binding protein</fullName>
    </recommendedName>
</protein>
<dbReference type="EMBL" id="LPHD01000049">
    <property type="protein sequence ID" value="KWA83869.1"/>
    <property type="molecule type" value="Genomic_DNA"/>
</dbReference>
<comment type="caution">
    <text evidence="1">The sequence shown here is derived from an EMBL/GenBank/DDBJ whole genome shotgun (WGS) entry which is preliminary data.</text>
</comment>
<evidence type="ECO:0000313" key="2">
    <source>
        <dbReference type="Proteomes" id="UP000060630"/>
    </source>
</evidence>
<evidence type="ECO:0000313" key="1">
    <source>
        <dbReference type="EMBL" id="KWA83869.1"/>
    </source>
</evidence>
<gene>
    <name evidence="1" type="ORF">WL29_21115</name>
</gene>
<proteinExistence type="predicted"/>
<dbReference type="Proteomes" id="UP000060630">
    <property type="component" value="Unassembled WGS sequence"/>
</dbReference>
<dbReference type="AlphaFoldDB" id="A0A106QBC4"/>
<evidence type="ECO:0008006" key="3">
    <source>
        <dbReference type="Google" id="ProtNLM"/>
    </source>
</evidence>
<reference evidence="1 2" key="1">
    <citation type="submission" date="2015-11" db="EMBL/GenBank/DDBJ databases">
        <title>Expanding the genomic diversity of Burkholderia species for the development of highly accurate diagnostics.</title>
        <authorList>
            <person name="Sahl J."/>
            <person name="Keim P."/>
            <person name="Wagner D."/>
        </authorList>
    </citation>
    <scope>NUCLEOTIDE SEQUENCE [LARGE SCALE GENOMIC DNA]</scope>
    <source>
        <strain evidence="1 2">MSMB2087WGS</strain>
    </source>
</reference>
<sequence>MTINTFVMSGEVKRIDVNSKPAKKGPAAVILIQYGPSRQRTDQAVQFLNVALVRVPPYVYEKCKDHLKVGSLVDVTGHTQGVLKHIVSEGFVTNELVADRLQVVDAEGLEEEASGTTDAE</sequence>